<feature type="compositionally biased region" description="Basic and acidic residues" evidence="1">
    <location>
        <begin position="183"/>
        <end position="202"/>
    </location>
</feature>
<dbReference type="OrthoDB" id="2445441at2759"/>
<feature type="compositionally biased region" description="Polar residues" evidence="1">
    <location>
        <begin position="156"/>
        <end position="182"/>
    </location>
</feature>
<dbReference type="AlphaFoldDB" id="A0A433D7D8"/>
<name>A0A433D7D8_9FUNG</name>
<evidence type="ECO:0000256" key="1">
    <source>
        <dbReference type="SAM" id="MobiDB-lite"/>
    </source>
</evidence>
<organism evidence="2 3">
    <name type="scientific">Jimgerdemannia flammicorona</name>
    <dbReference type="NCBI Taxonomy" id="994334"/>
    <lineage>
        <taxon>Eukaryota</taxon>
        <taxon>Fungi</taxon>
        <taxon>Fungi incertae sedis</taxon>
        <taxon>Mucoromycota</taxon>
        <taxon>Mucoromycotina</taxon>
        <taxon>Endogonomycetes</taxon>
        <taxon>Endogonales</taxon>
        <taxon>Endogonaceae</taxon>
        <taxon>Jimgerdemannia</taxon>
    </lineage>
</organism>
<dbReference type="Proteomes" id="UP000268093">
    <property type="component" value="Unassembled WGS sequence"/>
</dbReference>
<comment type="caution">
    <text evidence="2">The sequence shown here is derived from an EMBL/GenBank/DDBJ whole genome shotgun (WGS) entry which is preliminary data.</text>
</comment>
<accession>A0A433D7D8</accession>
<keyword evidence="3" id="KW-1185">Reference proteome</keyword>
<proteinExistence type="predicted"/>
<sequence length="630" mass="72224">MDFYKIPVDNWTCANIVEHYKSELPKTTRKILFDHIKKDLQRVALASSGFDVTRREKAQEILDSWMDWTATIKLKGKTLRHLLNRSQQKVEVLEAKQQELATENASKQMDVIQKKFVNYNIANLRKLCSEDQGDDNEVVRPSSKRKMTSSSSSTSLFNDQGGSESGSSFNMNEKNTSRNQDASLREESGVFDDKEDGERMQDSETSLAYTELENSADWISDGDKDVYEPCLPKEGHTEMTQRDEIDNDLGGRNWKKWASLLQEASKKFSSHKHCLENYSIIRCGAGIIPSDWMEKKMYQSLQAGLLKVDRTQFVDFKPYMSSILGEKSLKNMQQAICSRAPPIDEPRGSKHYVINRVFTQFAQEVFMPDNRDSDIKLSEICYNHLALWPCMYTAISGLTSNLGNLKFLPGERYLEAIDEIRKFRHQEESHMKVDGIVCTEFANIELLSMEVTGHHGLHDKSRAGWDHVKGSCALLAMLSRIAYIFPQGSIELFQEVRVAFVHAHEKALHLWLFNMPSPGIFLLQRISKAIVPSKFDESWRLCELINFLWTLRIEVLNTSKILEKLKTSHMEKALEIELGESRPQYLYDLLRPVTSPSESRITTPTLDKKTEYAKVGEYVLPGSSPIREED</sequence>
<evidence type="ECO:0000313" key="3">
    <source>
        <dbReference type="Proteomes" id="UP000268093"/>
    </source>
</evidence>
<dbReference type="EMBL" id="RBNI01005370">
    <property type="protein sequence ID" value="RUP46780.1"/>
    <property type="molecule type" value="Genomic_DNA"/>
</dbReference>
<feature type="region of interest" description="Disordered" evidence="1">
    <location>
        <begin position="132"/>
        <end position="204"/>
    </location>
</feature>
<evidence type="ECO:0000313" key="2">
    <source>
        <dbReference type="EMBL" id="RUP46780.1"/>
    </source>
</evidence>
<protein>
    <submittedName>
        <fullName evidence="2">Uncharacterized protein</fullName>
    </submittedName>
</protein>
<gene>
    <name evidence="2" type="ORF">BC936DRAFT_146531</name>
</gene>
<reference evidence="2 3" key="1">
    <citation type="journal article" date="2018" name="New Phytol.">
        <title>Phylogenomics of Endogonaceae and evolution of mycorrhizas within Mucoromycota.</title>
        <authorList>
            <person name="Chang Y."/>
            <person name="Desiro A."/>
            <person name="Na H."/>
            <person name="Sandor L."/>
            <person name="Lipzen A."/>
            <person name="Clum A."/>
            <person name="Barry K."/>
            <person name="Grigoriev I.V."/>
            <person name="Martin F.M."/>
            <person name="Stajich J.E."/>
            <person name="Smith M.E."/>
            <person name="Bonito G."/>
            <person name="Spatafora J.W."/>
        </authorList>
    </citation>
    <scope>NUCLEOTIDE SEQUENCE [LARGE SCALE GENOMIC DNA]</scope>
    <source>
        <strain evidence="2 3">GMNB39</strain>
    </source>
</reference>